<protein>
    <submittedName>
        <fullName evidence="1">Uncharacterized protein</fullName>
    </submittedName>
</protein>
<organism evidence="1 2">
    <name type="scientific">Gadus morhua</name>
    <name type="common">Atlantic cod</name>
    <dbReference type="NCBI Taxonomy" id="8049"/>
    <lineage>
        <taxon>Eukaryota</taxon>
        <taxon>Metazoa</taxon>
        <taxon>Chordata</taxon>
        <taxon>Craniata</taxon>
        <taxon>Vertebrata</taxon>
        <taxon>Euteleostomi</taxon>
        <taxon>Actinopterygii</taxon>
        <taxon>Neopterygii</taxon>
        <taxon>Teleostei</taxon>
        <taxon>Neoteleostei</taxon>
        <taxon>Acanthomorphata</taxon>
        <taxon>Zeiogadaria</taxon>
        <taxon>Gadariae</taxon>
        <taxon>Gadiformes</taxon>
        <taxon>Gadoidei</taxon>
        <taxon>Gadidae</taxon>
        <taxon>Gadus</taxon>
    </lineage>
</organism>
<dbReference type="Ensembl" id="ENSGMOT00000046745.1">
    <property type="protein sequence ID" value="ENSGMOP00000068261.1"/>
    <property type="gene ID" value="ENSGMOG00000032606.1"/>
</dbReference>
<reference evidence="1" key="2">
    <citation type="submission" date="2025-09" db="UniProtKB">
        <authorList>
            <consortium name="Ensembl"/>
        </authorList>
    </citation>
    <scope>IDENTIFICATION</scope>
</reference>
<evidence type="ECO:0000313" key="2">
    <source>
        <dbReference type="Proteomes" id="UP000694546"/>
    </source>
</evidence>
<name>A0A8C5D0B8_GADMO</name>
<dbReference type="Proteomes" id="UP000694546">
    <property type="component" value="Chromosome 16"/>
</dbReference>
<proteinExistence type="predicted"/>
<dbReference type="GeneTree" id="ENSGT00990000209061"/>
<dbReference type="AlphaFoldDB" id="A0A8C5D0B8"/>
<keyword evidence="2" id="KW-1185">Reference proteome</keyword>
<reference evidence="1" key="1">
    <citation type="submission" date="2025-08" db="UniProtKB">
        <authorList>
            <consortium name="Ensembl"/>
        </authorList>
    </citation>
    <scope>IDENTIFICATION</scope>
</reference>
<accession>A0A8C5D0B8</accession>
<sequence>IAKIVKPPWGLIVGAFRYGSWTPTRSEWLYAARCIQREENERIV</sequence>
<evidence type="ECO:0000313" key="1">
    <source>
        <dbReference type="Ensembl" id="ENSGMOP00000068261.1"/>
    </source>
</evidence>